<evidence type="ECO:0000313" key="7">
    <source>
        <dbReference type="EMBL" id="GJE05437.1"/>
    </source>
</evidence>
<comment type="caution">
    <text evidence="7">The sequence shown here is derived from an EMBL/GenBank/DDBJ whole genome shotgun (WGS) entry which is preliminary data.</text>
</comment>
<reference evidence="7" key="1">
    <citation type="journal article" date="2021" name="Front. Microbiol.">
        <title>Comprehensive Comparative Genomics and Phenotyping of Methylobacterium Species.</title>
        <authorList>
            <person name="Alessa O."/>
            <person name="Ogura Y."/>
            <person name="Fujitani Y."/>
            <person name="Takami H."/>
            <person name="Hayashi T."/>
            <person name="Sahin N."/>
            <person name="Tani A."/>
        </authorList>
    </citation>
    <scope>NUCLEOTIDE SEQUENCE</scope>
    <source>
        <strain evidence="7">LMG 23639</strain>
    </source>
</reference>
<dbReference type="PANTHER" id="PTHR21659:SF42">
    <property type="entry name" value="UPF0057 MEMBRANE PROTEIN ZK632.10-RELATED"/>
    <property type="match status" value="1"/>
</dbReference>
<evidence type="ECO:0000256" key="1">
    <source>
        <dbReference type="ARBA" id="ARBA00004370"/>
    </source>
</evidence>
<proteinExistence type="inferred from homology"/>
<dbReference type="EMBL" id="BPQR01000011">
    <property type="protein sequence ID" value="GJE05437.1"/>
    <property type="molecule type" value="Genomic_DNA"/>
</dbReference>
<comment type="similarity">
    <text evidence="2">Belongs to the UPF0057 (PMP3) family.</text>
</comment>
<evidence type="ECO:0008006" key="9">
    <source>
        <dbReference type="Google" id="ProtNLM"/>
    </source>
</evidence>
<keyword evidence="3 6" id="KW-0812">Transmembrane</keyword>
<organism evidence="7 8">
    <name type="scientific">Methylobacterium jeotgali</name>
    <dbReference type="NCBI Taxonomy" id="381630"/>
    <lineage>
        <taxon>Bacteria</taxon>
        <taxon>Pseudomonadati</taxon>
        <taxon>Pseudomonadota</taxon>
        <taxon>Alphaproteobacteria</taxon>
        <taxon>Hyphomicrobiales</taxon>
        <taxon>Methylobacteriaceae</taxon>
        <taxon>Methylobacterium</taxon>
    </lineage>
</organism>
<dbReference type="Pfam" id="PF01679">
    <property type="entry name" value="Pmp3"/>
    <property type="match status" value="1"/>
</dbReference>
<accession>A0ABQ4SQK9</accession>
<feature type="transmembrane region" description="Helical" evidence="6">
    <location>
        <begin position="7"/>
        <end position="26"/>
    </location>
</feature>
<evidence type="ECO:0000256" key="3">
    <source>
        <dbReference type="ARBA" id="ARBA00022692"/>
    </source>
</evidence>
<evidence type="ECO:0000256" key="5">
    <source>
        <dbReference type="ARBA" id="ARBA00023136"/>
    </source>
</evidence>
<dbReference type="Proteomes" id="UP001055102">
    <property type="component" value="Unassembled WGS sequence"/>
</dbReference>
<comment type="subcellular location">
    <subcellularLocation>
        <location evidence="1">Membrane</location>
    </subcellularLocation>
</comment>
<evidence type="ECO:0000256" key="2">
    <source>
        <dbReference type="ARBA" id="ARBA00009530"/>
    </source>
</evidence>
<evidence type="ECO:0000256" key="6">
    <source>
        <dbReference type="SAM" id="Phobius"/>
    </source>
</evidence>
<dbReference type="PANTHER" id="PTHR21659">
    <property type="entry name" value="HYDROPHOBIC PROTEIN RCI2 LOW TEMPERATURE AND SALT RESPONSIVE PROTEIN LTI6 -RELATED"/>
    <property type="match status" value="1"/>
</dbReference>
<name>A0ABQ4SQK9_9HYPH</name>
<dbReference type="PROSITE" id="PS01309">
    <property type="entry name" value="UPF0057"/>
    <property type="match status" value="1"/>
</dbReference>
<gene>
    <name evidence="7" type="ORF">AOPFMNJM_0737</name>
</gene>
<keyword evidence="4 6" id="KW-1133">Transmembrane helix</keyword>
<evidence type="ECO:0000256" key="4">
    <source>
        <dbReference type="ARBA" id="ARBA00022989"/>
    </source>
</evidence>
<feature type="transmembrane region" description="Helical" evidence="6">
    <location>
        <begin position="32"/>
        <end position="51"/>
    </location>
</feature>
<keyword evidence="5 6" id="KW-0472">Membrane</keyword>
<protein>
    <recommendedName>
        <fullName evidence="9">YqaE/Pmp3 family membrane protein</fullName>
    </recommendedName>
</protein>
<sequence length="54" mass="5940">MSDIVRILLAIFLPPIAVLLTRGLGLQFLLNVLLTLLGILPGTVHALWLILRKP</sequence>
<dbReference type="RefSeq" id="WP_238274123.1">
    <property type="nucleotide sequence ID" value="NZ_BPQR01000011.1"/>
</dbReference>
<evidence type="ECO:0000313" key="8">
    <source>
        <dbReference type="Proteomes" id="UP001055102"/>
    </source>
</evidence>
<keyword evidence="8" id="KW-1185">Reference proteome</keyword>
<dbReference type="InterPro" id="IPR000612">
    <property type="entry name" value="PMP3"/>
</dbReference>
<reference evidence="7" key="2">
    <citation type="submission" date="2021-08" db="EMBL/GenBank/DDBJ databases">
        <authorList>
            <person name="Tani A."/>
            <person name="Ola A."/>
            <person name="Ogura Y."/>
            <person name="Katsura K."/>
            <person name="Hayashi T."/>
        </authorList>
    </citation>
    <scope>NUCLEOTIDE SEQUENCE</scope>
    <source>
        <strain evidence="7">LMG 23639</strain>
    </source>
</reference>